<evidence type="ECO:0000313" key="2">
    <source>
        <dbReference type="EMBL" id="GAA3536591.1"/>
    </source>
</evidence>
<reference evidence="3" key="1">
    <citation type="journal article" date="2019" name="Int. J. Syst. Evol. Microbiol.">
        <title>The Global Catalogue of Microorganisms (GCM) 10K type strain sequencing project: providing services to taxonomists for standard genome sequencing and annotation.</title>
        <authorList>
            <consortium name="The Broad Institute Genomics Platform"/>
            <consortium name="The Broad Institute Genome Sequencing Center for Infectious Disease"/>
            <person name="Wu L."/>
            <person name="Ma J."/>
        </authorList>
    </citation>
    <scope>NUCLEOTIDE SEQUENCE [LARGE SCALE GENOMIC DNA]</scope>
    <source>
        <strain evidence="3">JCM 17460</strain>
    </source>
</reference>
<dbReference type="InterPro" id="IPR028087">
    <property type="entry name" value="Tad_N"/>
</dbReference>
<dbReference type="Proteomes" id="UP001500301">
    <property type="component" value="Unassembled WGS sequence"/>
</dbReference>
<dbReference type="Pfam" id="PF13400">
    <property type="entry name" value="Tad"/>
    <property type="match status" value="1"/>
</dbReference>
<dbReference type="EMBL" id="BAABBB010000013">
    <property type="protein sequence ID" value="GAA3536591.1"/>
    <property type="molecule type" value="Genomic_DNA"/>
</dbReference>
<comment type="caution">
    <text evidence="2">The sequence shown here is derived from an EMBL/GenBank/DDBJ whole genome shotgun (WGS) entry which is preliminary data.</text>
</comment>
<gene>
    <name evidence="2" type="ORF">GCM10022263_25390</name>
</gene>
<sequence length="550" mass="56721">MRVRRRTRRPDERGATSVLVAVLMSGVLLLSAAFAVDLGQQRVVRRDMQAVADVVALDLARQLDGRTKQQLTSSGVVADAARASVARNASSFGDKPTVTWRLGTIADDGAFVEVADDKVPTAVEVSAHSSTGLAFAPAGGAGSRGEATRRAVARADAGACFAVGTYAARVRLGDSTILGPLVKALGTDVGLTVLDWQGLAGADIKLLDLVDTDLTAGGFDELLGSNVKLGDLYLAAADVLQKQGGHAAQVAVLQRLATVAAKDVIIKVSDLVALDSTNEAGLDAAVNLFDLVSTAAFVANGTNAISVPDLDVNVLGLSKLNANVKIGQKPIRYCGRPRSPSTTGHSNQVEINLKGNLANLDLGLVSISAPITLTLKLAPADVLLDAVACVPGEKRLDFLVTSGLVSLEITIGDPANRNSLSVKALLGLLPLVDGYIRLYSSPAPVQTEAKSLSVADEDYDGTAPLEFGQNSLGVPFLNQDSHLNVLGILPVGGLLGAVITPLLTIVVNPLVSVLDTVLLTPLLRALGINVAGADVYAKAKADCGIPSLVG</sequence>
<evidence type="ECO:0000313" key="3">
    <source>
        <dbReference type="Proteomes" id="UP001500301"/>
    </source>
</evidence>
<protein>
    <recommendedName>
        <fullName evidence="1">Putative Flp pilus-assembly TadG-like N-terminal domain-containing protein</fullName>
    </recommendedName>
</protein>
<organism evidence="2 3">
    <name type="scientific">Nocardioides daeguensis</name>
    <dbReference type="NCBI Taxonomy" id="908359"/>
    <lineage>
        <taxon>Bacteria</taxon>
        <taxon>Bacillati</taxon>
        <taxon>Actinomycetota</taxon>
        <taxon>Actinomycetes</taxon>
        <taxon>Propionibacteriales</taxon>
        <taxon>Nocardioidaceae</taxon>
        <taxon>Nocardioides</taxon>
    </lineage>
</organism>
<keyword evidence="3" id="KW-1185">Reference proteome</keyword>
<accession>A0ABP6VIR5</accession>
<name>A0ABP6VIR5_9ACTN</name>
<evidence type="ECO:0000259" key="1">
    <source>
        <dbReference type="Pfam" id="PF13400"/>
    </source>
</evidence>
<proteinExistence type="predicted"/>
<feature type="domain" description="Putative Flp pilus-assembly TadG-like N-terminal" evidence="1">
    <location>
        <begin position="17"/>
        <end position="57"/>
    </location>
</feature>